<gene>
    <name evidence="11" type="primary">holA</name>
    <name evidence="11" type="ORF">IAC53_03120</name>
</gene>
<dbReference type="GO" id="GO:0006261">
    <property type="term" value="P:DNA-templated DNA replication"/>
    <property type="evidence" value="ECO:0007669"/>
    <property type="project" value="TreeGrafter"/>
</dbReference>
<dbReference type="GO" id="GO:0003677">
    <property type="term" value="F:DNA binding"/>
    <property type="evidence" value="ECO:0007669"/>
    <property type="project" value="InterPro"/>
</dbReference>
<dbReference type="PANTHER" id="PTHR34388">
    <property type="entry name" value="DNA POLYMERASE III SUBUNIT DELTA"/>
    <property type="match status" value="1"/>
</dbReference>
<dbReference type="SUPFAM" id="SSF52540">
    <property type="entry name" value="P-loop containing nucleoside triphosphate hydrolases"/>
    <property type="match status" value="1"/>
</dbReference>
<evidence type="ECO:0000256" key="8">
    <source>
        <dbReference type="ARBA" id="ARBA00049244"/>
    </source>
</evidence>
<dbReference type="Gene3D" id="1.10.8.60">
    <property type="match status" value="1"/>
</dbReference>
<dbReference type="InterPro" id="IPR008921">
    <property type="entry name" value="DNA_pol3_clamp-load_cplx_C"/>
</dbReference>
<comment type="caution">
    <text evidence="11">The sequence shown here is derived from an EMBL/GenBank/DDBJ whole genome shotgun (WGS) entry which is preliminary data.</text>
</comment>
<dbReference type="GO" id="GO:0009360">
    <property type="term" value="C:DNA polymerase III complex"/>
    <property type="evidence" value="ECO:0007669"/>
    <property type="project" value="InterPro"/>
</dbReference>
<dbReference type="Pfam" id="PF21694">
    <property type="entry name" value="DNA_pol3_delta_C"/>
    <property type="match status" value="1"/>
</dbReference>
<comment type="catalytic activity">
    <reaction evidence="8">
        <text>DNA(n) + a 2'-deoxyribonucleoside 5'-triphosphate = DNA(n+1) + diphosphate</text>
        <dbReference type="Rhea" id="RHEA:22508"/>
        <dbReference type="Rhea" id="RHEA-COMP:17339"/>
        <dbReference type="Rhea" id="RHEA-COMP:17340"/>
        <dbReference type="ChEBI" id="CHEBI:33019"/>
        <dbReference type="ChEBI" id="CHEBI:61560"/>
        <dbReference type="ChEBI" id="CHEBI:173112"/>
        <dbReference type="EC" id="2.7.7.7"/>
    </reaction>
</comment>
<dbReference type="Gene3D" id="1.20.272.10">
    <property type="match status" value="1"/>
</dbReference>
<dbReference type="GO" id="GO:0003887">
    <property type="term" value="F:DNA-directed DNA polymerase activity"/>
    <property type="evidence" value="ECO:0007669"/>
    <property type="project" value="UniProtKB-KW"/>
</dbReference>
<dbReference type="SUPFAM" id="SSF48019">
    <property type="entry name" value="post-AAA+ oligomerization domain-like"/>
    <property type="match status" value="1"/>
</dbReference>
<dbReference type="AlphaFoldDB" id="A0A9D1IE17"/>
<dbReference type="Pfam" id="PF06144">
    <property type="entry name" value="DNA_pol3_delta"/>
    <property type="match status" value="1"/>
</dbReference>
<dbReference type="EMBL" id="DVMW01000024">
    <property type="protein sequence ID" value="HIU35582.1"/>
    <property type="molecule type" value="Genomic_DNA"/>
</dbReference>
<proteinExistence type="inferred from homology"/>
<dbReference type="InterPro" id="IPR005790">
    <property type="entry name" value="DNA_polIII_delta"/>
</dbReference>
<dbReference type="InterPro" id="IPR048466">
    <property type="entry name" value="DNA_pol3_delta-like_C"/>
</dbReference>
<sequence length="351" mass="38193">MPALSPVQLHKQLKSGDFARVYLFYGEESYLKQVYADRLARACVTPGMEGFNHKKYDATDGAPFSEVLDAAETLPAFGGYMCVVACDYALDSLSASDKARLDAYLADPNENAVLLFWQDEVRVDPKKSAKWRGILEAVSKCGTAVAFDRLDMPSLTKTLRDGAAKRGCALDAAQARYLAETVGNDLHRLLGELEKLCAYKQGGGEISKADIDAVVTRSLEANVFDLTRALSAGNCARALSVLEKLLQDKEKPELILGTIVGAYVDMYRVKLALEAGEQSTAPAKFFQYKGREFRLRNAARDANALPADALRRALDLCTAADRALKTGGAPASLVLERLLVQLAALFAGKRR</sequence>
<dbReference type="InterPro" id="IPR027417">
    <property type="entry name" value="P-loop_NTPase"/>
</dbReference>
<dbReference type="Proteomes" id="UP000824071">
    <property type="component" value="Unassembled WGS sequence"/>
</dbReference>
<dbReference type="Gene3D" id="3.40.50.300">
    <property type="entry name" value="P-loop containing nucleotide triphosphate hydrolases"/>
    <property type="match status" value="1"/>
</dbReference>
<evidence type="ECO:0000313" key="11">
    <source>
        <dbReference type="EMBL" id="HIU35582.1"/>
    </source>
</evidence>
<protein>
    <recommendedName>
        <fullName evidence="2">DNA polymerase III subunit delta</fullName>
        <ecNumber evidence="1">2.7.7.7</ecNumber>
    </recommendedName>
</protein>
<reference evidence="11" key="1">
    <citation type="submission" date="2020-10" db="EMBL/GenBank/DDBJ databases">
        <authorList>
            <person name="Gilroy R."/>
        </authorList>
    </citation>
    <scope>NUCLEOTIDE SEQUENCE</scope>
    <source>
        <strain evidence="11">ChiGjej1B1-19959</strain>
    </source>
</reference>
<reference evidence="11" key="2">
    <citation type="journal article" date="2021" name="PeerJ">
        <title>Extensive microbial diversity within the chicken gut microbiome revealed by metagenomics and culture.</title>
        <authorList>
            <person name="Gilroy R."/>
            <person name="Ravi A."/>
            <person name="Getino M."/>
            <person name="Pursley I."/>
            <person name="Horton D.L."/>
            <person name="Alikhan N.F."/>
            <person name="Baker D."/>
            <person name="Gharbi K."/>
            <person name="Hall N."/>
            <person name="Watson M."/>
            <person name="Adriaenssens E.M."/>
            <person name="Foster-Nyarko E."/>
            <person name="Jarju S."/>
            <person name="Secka A."/>
            <person name="Antonio M."/>
            <person name="Oren A."/>
            <person name="Chaudhuri R.R."/>
            <person name="La Ragione R."/>
            <person name="Hildebrand F."/>
            <person name="Pallen M.J."/>
        </authorList>
    </citation>
    <scope>NUCLEOTIDE SEQUENCE</scope>
    <source>
        <strain evidence="11">ChiGjej1B1-19959</strain>
    </source>
</reference>
<evidence type="ECO:0000256" key="2">
    <source>
        <dbReference type="ARBA" id="ARBA00017703"/>
    </source>
</evidence>
<evidence type="ECO:0000256" key="6">
    <source>
        <dbReference type="ARBA" id="ARBA00022932"/>
    </source>
</evidence>
<evidence type="ECO:0000259" key="10">
    <source>
        <dbReference type="Pfam" id="PF21694"/>
    </source>
</evidence>
<evidence type="ECO:0000256" key="5">
    <source>
        <dbReference type="ARBA" id="ARBA00022705"/>
    </source>
</evidence>
<feature type="domain" description="DNA polymerase III delta subunit-like C-terminal" evidence="10">
    <location>
        <begin position="220"/>
        <end position="342"/>
    </location>
</feature>
<evidence type="ECO:0000256" key="3">
    <source>
        <dbReference type="ARBA" id="ARBA00022679"/>
    </source>
</evidence>
<keyword evidence="6" id="KW-0239">DNA-directed DNA polymerase</keyword>
<evidence type="ECO:0000256" key="4">
    <source>
        <dbReference type="ARBA" id="ARBA00022695"/>
    </source>
</evidence>
<dbReference type="NCBIfam" id="TIGR01128">
    <property type="entry name" value="holA"/>
    <property type="match status" value="1"/>
</dbReference>
<evidence type="ECO:0000256" key="1">
    <source>
        <dbReference type="ARBA" id="ARBA00012417"/>
    </source>
</evidence>
<organism evidence="11 12">
    <name type="scientific">Candidatus Fimenecus excrementigallinarum</name>
    <dbReference type="NCBI Taxonomy" id="2840816"/>
    <lineage>
        <taxon>Bacteria</taxon>
        <taxon>Bacillati</taxon>
        <taxon>Bacillota</taxon>
        <taxon>Clostridia</taxon>
        <taxon>Candidatus Fimenecus</taxon>
    </lineage>
</organism>
<dbReference type="PANTHER" id="PTHR34388:SF1">
    <property type="entry name" value="DNA POLYMERASE III SUBUNIT DELTA"/>
    <property type="match status" value="1"/>
</dbReference>
<keyword evidence="4 11" id="KW-0548">Nucleotidyltransferase</keyword>
<name>A0A9D1IE17_9FIRM</name>
<dbReference type="EC" id="2.7.7.7" evidence="1"/>
<keyword evidence="5" id="KW-0235">DNA replication</keyword>
<keyword evidence="3 11" id="KW-0808">Transferase</keyword>
<accession>A0A9D1IE17</accession>
<evidence type="ECO:0000313" key="12">
    <source>
        <dbReference type="Proteomes" id="UP000824071"/>
    </source>
</evidence>
<evidence type="ECO:0000259" key="9">
    <source>
        <dbReference type="Pfam" id="PF06144"/>
    </source>
</evidence>
<dbReference type="InterPro" id="IPR010372">
    <property type="entry name" value="DNA_pol3_delta_N"/>
</dbReference>
<feature type="domain" description="DNA polymerase III delta N-terminal" evidence="9">
    <location>
        <begin position="22"/>
        <end position="117"/>
    </location>
</feature>
<comment type="similarity">
    <text evidence="7">Belongs to the DNA polymerase HolA subunit family.</text>
</comment>
<evidence type="ECO:0000256" key="7">
    <source>
        <dbReference type="ARBA" id="ARBA00034754"/>
    </source>
</evidence>